<protein>
    <submittedName>
        <fullName evidence="1">Uncharacterized protein</fullName>
    </submittedName>
</protein>
<proteinExistence type="predicted"/>
<name>A0A0F9LJS1_9ZZZZ</name>
<comment type="caution">
    <text evidence="1">The sequence shown here is derived from an EMBL/GenBank/DDBJ whole genome shotgun (WGS) entry which is preliminary data.</text>
</comment>
<reference evidence="1" key="1">
    <citation type="journal article" date="2015" name="Nature">
        <title>Complex archaea that bridge the gap between prokaryotes and eukaryotes.</title>
        <authorList>
            <person name="Spang A."/>
            <person name="Saw J.H."/>
            <person name="Jorgensen S.L."/>
            <person name="Zaremba-Niedzwiedzka K."/>
            <person name="Martijn J."/>
            <person name="Lind A.E."/>
            <person name="van Eijk R."/>
            <person name="Schleper C."/>
            <person name="Guy L."/>
            <person name="Ettema T.J."/>
        </authorList>
    </citation>
    <scope>NUCLEOTIDE SEQUENCE</scope>
</reference>
<dbReference type="AlphaFoldDB" id="A0A0F9LJS1"/>
<evidence type="ECO:0000313" key="1">
    <source>
        <dbReference type="EMBL" id="KKM64460.1"/>
    </source>
</evidence>
<accession>A0A0F9LJS1</accession>
<gene>
    <name evidence="1" type="ORF">LCGC14_1501140</name>
</gene>
<sequence>MPFKITAKIIGYPEVDTYADLPLASERPEGIYVVLTATGVWGVNRKRTGMWRSNGVNWSRLGVSPTALELGAIEGAAPSGYQTVKKIFVNPATGKTVVRYDNNIVT</sequence>
<organism evidence="1">
    <name type="scientific">marine sediment metagenome</name>
    <dbReference type="NCBI Taxonomy" id="412755"/>
    <lineage>
        <taxon>unclassified sequences</taxon>
        <taxon>metagenomes</taxon>
        <taxon>ecological metagenomes</taxon>
    </lineage>
</organism>
<dbReference type="EMBL" id="LAZR01010893">
    <property type="protein sequence ID" value="KKM64460.1"/>
    <property type="molecule type" value="Genomic_DNA"/>
</dbReference>